<dbReference type="PROSITE" id="PS50157">
    <property type="entry name" value="ZINC_FINGER_C2H2_2"/>
    <property type="match status" value="1"/>
</dbReference>
<reference evidence="4" key="1">
    <citation type="journal article" date="2023" name="Insect Mol. Biol.">
        <title>Genome sequencing provides insights into the evolution of gene families encoding plant cell wall-degrading enzymes in longhorned beetles.</title>
        <authorList>
            <person name="Shin N.R."/>
            <person name="Okamura Y."/>
            <person name="Kirsch R."/>
            <person name="Pauchet Y."/>
        </authorList>
    </citation>
    <scope>NUCLEOTIDE SEQUENCE</scope>
    <source>
        <strain evidence="4">AMC_N1</strain>
    </source>
</reference>
<organism evidence="4 5">
    <name type="scientific">Aromia moschata</name>
    <dbReference type="NCBI Taxonomy" id="1265417"/>
    <lineage>
        <taxon>Eukaryota</taxon>
        <taxon>Metazoa</taxon>
        <taxon>Ecdysozoa</taxon>
        <taxon>Arthropoda</taxon>
        <taxon>Hexapoda</taxon>
        <taxon>Insecta</taxon>
        <taxon>Pterygota</taxon>
        <taxon>Neoptera</taxon>
        <taxon>Endopterygota</taxon>
        <taxon>Coleoptera</taxon>
        <taxon>Polyphaga</taxon>
        <taxon>Cucujiformia</taxon>
        <taxon>Chrysomeloidea</taxon>
        <taxon>Cerambycidae</taxon>
        <taxon>Cerambycinae</taxon>
        <taxon>Callichromatini</taxon>
        <taxon>Aromia</taxon>
    </lineage>
</organism>
<keyword evidence="1" id="KW-0863">Zinc-finger</keyword>
<evidence type="ECO:0000313" key="4">
    <source>
        <dbReference type="EMBL" id="KAJ8933611.1"/>
    </source>
</evidence>
<proteinExistence type="predicted"/>
<dbReference type="Gene3D" id="3.30.160.60">
    <property type="entry name" value="Classic Zinc Finger"/>
    <property type="match status" value="1"/>
</dbReference>
<dbReference type="SUPFAM" id="SSF57667">
    <property type="entry name" value="beta-beta-alpha zinc fingers"/>
    <property type="match status" value="1"/>
</dbReference>
<dbReference type="GO" id="GO:0008270">
    <property type="term" value="F:zinc ion binding"/>
    <property type="evidence" value="ECO:0007669"/>
    <property type="project" value="UniProtKB-KW"/>
</dbReference>
<evidence type="ECO:0000256" key="2">
    <source>
        <dbReference type="SAM" id="MobiDB-lite"/>
    </source>
</evidence>
<dbReference type="EMBL" id="JAPWTK010001188">
    <property type="protein sequence ID" value="KAJ8933611.1"/>
    <property type="molecule type" value="Genomic_DNA"/>
</dbReference>
<feature type="region of interest" description="Disordered" evidence="2">
    <location>
        <begin position="1"/>
        <end position="34"/>
    </location>
</feature>
<comment type="caution">
    <text evidence="4">The sequence shown here is derived from an EMBL/GenBank/DDBJ whole genome shotgun (WGS) entry which is preliminary data.</text>
</comment>
<feature type="compositionally biased region" description="Polar residues" evidence="2">
    <location>
        <begin position="1"/>
        <end position="19"/>
    </location>
</feature>
<keyword evidence="5" id="KW-1185">Reference proteome</keyword>
<protein>
    <recommendedName>
        <fullName evidence="3">C2H2-type domain-containing protein</fullName>
    </recommendedName>
</protein>
<dbReference type="Proteomes" id="UP001162162">
    <property type="component" value="Unassembled WGS sequence"/>
</dbReference>
<dbReference type="InterPro" id="IPR036236">
    <property type="entry name" value="Znf_C2H2_sf"/>
</dbReference>
<evidence type="ECO:0000259" key="3">
    <source>
        <dbReference type="PROSITE" id="PS50157"/>
    </source>
</evidence>
<accession>A0AAV8X3S8</accession>
<feature type="domain" description="C2H2-type" evidence="3">
    <location>
        <begin position="105"/>
        <end position="132"/>
    </location>
</feature>
<name>A0AAV8X3S8_9CUCU</name>
<dbReference type="InterPro" id="IPR013087">
    <property type="entry name" value="Znf_C2H2_type"/>
</dbReference>
<dbReference type="SMART" id="SM00355">
    <property type="entry name" value="ZnF_C2H2"/>
    <property type="match status" value="1"/>
</dbReference>
<keyword evidence="1" id="KW-0862">Zinc</keyword>
<gene>
    <name evidence="4" type="ORF">NQ318_013197</name>
</gene>
<sequence length="212" mass="24635">MDTQFPSAQELPDSQNMDTNIHLLPGAPSTKTGNKSRFVATHKLLRQQTHEAFPRYLTVKRKNEDFSKNASDPEIEFPESHKLIEDLAETRYHCDHPGSLAIGQYECSFCSYKTKKKGNLNSHMLIHMDASKNMHGKEITNLTEYHMQDNPFKTTRHSGNFYQLCLDVKSAQNQEKNIMEYQESERCLDIKSEELDIKEEEDECDRQFLCIQ</sequence>
<keyword evidence="1" id="KW-0479">Metal-binding</keyword>
<evidence type="ECO:0000256" key="1">
    <source>
        <dbReference type="PROSITE-ProRule" id="PRU00042"/>
    </source>
</evidence>
<evidence type="ECO:0000313" key="5">
    <source>
        <dbReference type="Proteomes" id="UP001162162"/>
    </source>
</evidence>
<dbReference type="AlphaFoldDB" id="A0AAV8X3S8"/>